<dbReference type="PANTHER" id="PTHR45228">
    <property type="entry name" value="CYCLIC DI-GMP PHOSPHODIESTERASE TM_0186-RELATED"/>
    <property type="match status" value="1"/>
</dbReference>
<dbReference type="CDD" id="cd00077">
    <property type="entry name" value="HDc"/>
    <property type="match status" value="1"/>
</dbReference>
<feature type="domain" description="HD-GYP" evidence="2">
    <location>
        <begin position="43"/>
        <end position="238"/>
    </location>
</feature>
<dbReference type="SMART" id="SM00471">
    <property type="entry name" value="HDc"/>
    <property type="match status" value="1"/>
</dbReference>
<evidence type="ECO:0000259" key="2">
    <source>
        <dbReference type="PROSITE" id="PS51832"/>
    </source>
</evidence>
<proteinExistence type="predicted"/>
<dbReference type="Proteomes" id="UP000754750">
    <property type="component" value="Unassembled WGS sequence"/>
</dbReference>
<organism evidence="3 4">
    <name type="scientific">Faecalispora sporosphaeroides</name>
    <dbReference type="NCBI Taxonomy" id="1549"/>
    <lineage>
        <taxon>Bacteria</taxon>
        <taxon>Bacillati</taxon>
        <taxon>Bacillota</taxon>
        <taxon>Clostridia</taxon>
        <taxon>Eubacteriales</taxon>
        <taxon>Oscillospiraceae</taxon>
        <taxon>Faecalispora</taxon>
    </lineage>
</organism>
<evidence type="ECO:0000313" key="3">
    <source>
        <dbReference type="EMBL" id="MBE6833304.1"/>
    </source>
</evidence>
<gene>
    <name evidence="3" type="ORF">E7512_06930</name>
</gene>
<dbReference type="PROSITE" id="PS51832">
    <property type="entry name" value="HD_GYP"/>
    <property type="match status" value="1"/>
</dbReference>
<dbReference type="EMBL" id="SVNY01000003">
    <property type="protein sequence ID" value="MBE6833304.1"/>
    <property type="molecule type" value="Genomic_DNA"/>
</dbReference>
<dbReference type="NCBIfam" id="TIGR00277">
    <property type="entry name" value="HDIG"/>
    <property type="match status" value="1"/>
</dbReference>
<reference evidence="3" key="1">
    <citation type="submission" date="2019-04" db="EMBL/GenBank/DDBJ databases">
        <title>Evolution of Biomass-Degrading Anaerobic Consortia Revealed by Metagenomics.</title>
        <authorList>
            <person name="Peng X."/>
        </authorList>
    </citation>
    <scope>NUCLEOTIDE SEQUENCE</scope>
    <source>
        <strain evidence="3">SIG551</strain>
    </source>
</reference>
<accession>A0A928KX88</accession>
<dbReference type="Gene3D" id="1.10.3210.10">
    <property type="entry name" value="Hypothetical protein af1432"/>
    <property type="match status" value="1"/>
</dbReference>
<dbReference type="InterPro" id="IPR006675">
    <property type="entry name" value="HDIG_dom"/>
</dbReference>
<feature type="domain" description="HD" evidence="1">
    <location>
        <begin position="65"/>
        <end position="187"/>
    </location>
</feature>
<comment type="caution">
    <text evidence="3">The sequence shown here is derived from an EMBL/GenBank/DDBJ whole genome shotgun (WGS) entry which is preliminary data.</text>
</comment>
<dbReference type="InterPro" id="IPR003607">
    <property type="entry name" value="HD/PDEase_dom"/>
</dbReference>
<dbReference type="SUPFAM" id="SSF109604">
    <property type="entry name" value="HD-domain/PDEase-like"/>
    <property type="match status" value="1"/>
</dbReference>
<name>A0A928KX88_9FIRM</name>
<dbReference type="InterPro" id="IPR006674">
    <property type="entry name" value="HD_domain"/>
</dbReference>
<evidence type="ECO:0000259" key="1">
    <source>
        <dbReference type="PROSITE" id="PS51831"/>
    </source>
</evidence>
<dbReference type="InterPro" id="IPR052020">
    <property type="entry name" value="Cyclic_di-GMP/3'3'-cGAMP_PDE"/>
</dbReference>
<dbReference type="PROSITE" id="PS51831">
    <property type="entry name" value="HD"/>
    <property type="match status" value="1"/>
</dbReference>
<dbReference type="AlphaFoldDB" id="A0A928KX88"/>
<protein>
    <submittedName>
        <fullName evidence="3">HD-GYP domain-containing protein</fullName>
    </submittedName>
</protein>
<sequence length="238" mass="26470">MQFPKSPYFARRGGTLYQVITGPPEENGPLCRHRELREKASLLEQAMDDTLLVMARMVEQKDPYTAGHQLRVSCLATDIALEMGWPPERCDLLRRAALIHDIGKIGIPGDLLTKPTVLTSLEMALIRTHAETGYQMVKDISFFTPLAEIIRQHHERMDGSGYPHGLAGDEILPEARVLAVADVFEAMTSHRPYRPAPGVEAALAELSRRSIYDAAPADALAILIWEKDYRIPTGRMGG</sequence>
<evidence type="ECO:0000313" key="4">
    <source>
        <dbReference type="Proteomes" id="UP000754750"/>
    </source>
</evidence>
<dbReference type="InterPro" id="IPR037522">
    <property type="entry name" value="HD_GYP_dom"/>
</dbReference>
<dbReference type="RefSeq" id="WP_326840285.1">
    <property type="nucleotide sequence ID" value="NZ_SVNY01000003.1"/>
</dbReference>
<dbReference type="Pfam" id="PF13487">
    <property type="entry name" value="HD_5"/>
    <property type="match status" value="1"/>
</dbReference>